<proteinExistence type="predicted"/>
<evidence type="ECO:0000313" key="3">
    <source>
        <dbReference type="Proteomes" id="UP000298652"/>
    </source>
</evidence>
<feature type="compositionally biased region" description="Basic and acidic residues" evidence="1">
    <location>
        <begin position="186"/>
        <end position="198"/>
    </location>
</feature>
<sequence>MRRGTGREEEEAAEAATARKRRWRPNDDESAAPGRIGGWRAAAHMEGDKGGLADGAPDGSADAAAVAKGNEPRKDDLVTRRLREKSNMERYIAETRKESKRHNRSRAAAGSRAHHGQAPAIPPATGVLPAWPPLVASSRRSSPPHGTPTPAAVGSGRGRNGRGAAVLGKKRRGGAWRSGFKGRGWRQREEGRGRRRQADQAPAEGRCGAGGGAVQGRQRTSLAPAKGQCKAGGGRAKCRRRGGAGPEYTED</sequence>
<evidence type="ECO:0000313" key="2">
    <source>
        <dbReference type="EMBL" id="TKW39691.1"/>
    </source>
</evidence>
<keyword evidence="3" id="KW-1185">Reference proteome</keyword>
<evidence type="ECO:0000256" key="1">
    <source>
        <dbReference type="SAM" id="MobiDB-lite"/>
    </source>
</evidence>
<dbReference type="Proteomes" id="UP000298652">
    <property type="component" value="Chromosome 1"/>
</dbReference>
<feature type="compositionally biased region" description="Low complexity" evidence="1">
    <location>
        <begin position="54"/>
        <end position="69"/>
    </location>
</feature>
<reference evidence="2" key="1">
    <citation type="submission" date="2019-03" db="EMBL/GenBank/DDBJ databases">
        <title>WGS assembly of Setaria viridis.</title>
        <authorList>
            <person name="Huang P."/>
            <person name="Jenkins J."/>
            <person name="Grimwood J."/>
            <person name="Barry K."/>
            <person name="Healey A."/>
            <person name="Mamidi S."/>
            <person name="Sreedasyam A."/>
            <person name="Shu S."/>
            <person name="Feldman M."/>
            <person name="Wu J."/>
            <person name="Yu Y."/>
            <person name="Chen C."/>
            <person name="Johnson J."/>
            <person name="Rokhsar D."/>
            <person name="Baxter I."/>
            <person name="Schmutz J."/>
            <person name="Brutnell T."/>
            <person name="Kellogg E."/>
        </authorList>
    </citation>
    <scope>NUCLEOTIDE SEQUENCE [LARGE SCALE GENOMIC DNA]</scope>
</reference>
<feature type="compositionally biased region" description="Basic and acidic residues" evidence="1">
    <location>
        <begin position="70"/>
        <end position="97"/>
    </location>
</feature>
<dbReference type="Gramene" id="TKW39691">
    <property type="protein sequence ID" value="TKW39691"/>
    <property type="gene ID" value="SEVIR_1G196100v2"/>
</dbReference>
<organism evidence="2 3">
    <name type="scientific">Setaria viridis</name>
    <name type="common">Green bristlegrass</name>
    <name type="synonym">Setaria italica subsp. viridis</name>
    <dbReference type="NCBI Taxonomy" id="4556"/>
    <lineage>
        <taxon>Eukaryota</taxon>
        <taxon>Viridiplantae</taxon>
        <taxon>Streptophyta</taxon>
        <taxon>Embryophyta</taxon>
        <taxon>Tracheophyta</taxon>
        <taxon>Spermatophyta</taxon>
        <taxon>Magnoliopsida</taxon>
        <taxon>Liliopsida</taxon>
        <taxon>Poales</taxon>
        <taxon>Poaceae</taxon>
        <taxon>PACMAD clade</taxon>
        <taxon>Panicoideae</taxon>
        <taxon>Panicodae</taxon>
        <taxon>Paniceae</taxon>
        <taxon>Cenchrinae</taxon>
        <taxon>Setaria</taxon>
    </lineage>
</organism>
<feature type="region of interest" description="Disordered" evidence="1">
    <location>
        <begin position="1"/>
        <end position="251"/>
    </location>
</feature>
<gene>
    <name evidence="2" type="ORF">SEVIR_1G196100v2</name>
</gene>
<dbReference type="AlphaFoldDB" id="A0A4U6WAS6"/>
<accession>A0A4U6WAS6</accession>
<protein>
    <submittedName>
        <fullName evidence="2">Uncharacterized protein</fullName>
    </submittedName>
</protein>
<name>A0A4U6WAS6_SETVI</name>
<dbReference type="EMBL" id="CM016552">
    <property type="protein sequence ID" value="TKW39691.1"/>
    <property type="molecule type" value="Genomic_DNA"/>
</dbReference>